<proteinExistence type="predicted"/>
<accession>A0A066XIM3</accession>
<evidence type="ECO:0000256" key="1">
    <source>
        <dbReference type="SAM" id="MobiDB-lite"/>
    </source>
</evidence>
<sequence length="499" mass="56620">MRMLQGFYGIRSSKQIVHRIVADENATRALTLLLQRPYWARMWVFQEIVLARGATIHCGSLSAEWSTLRALDDVTGDPTWWQKPETRITWITDLRKAVFRISQFFIGLPDARKTINVLHSTRTLLSTDPRDKLFALIGVSDISYLLKADYSKPARDIYMDFTRSLIQRDRNLELLLTAGPWNPDNGADIGLPSWTPDYRGMNGVDVRHLAASHLEHFNAWKGKDHSHTLSQSLSDRGSFTVKGVILDTVSETIFLGKGESRRNSVMEKFNPVRCHSRRHSFKALFETMILYNATMYGDSSTKTTVTQKENKLRLALGFIHDFNEFYRTRHSVTGTHMNITSFQGIHEADIFEEAIGEYRDLQKTDPDALYWLREEYINRVEEATDGHLTNLFSTVDGCLGKGLSSIREGNIVAVLFGSRLPFVLRKAEESSTYQLVSPCYVPGVMSGELMERVHYSGEKSQNQGKSELISGSGSEMGSRSENSRRSQNGFLQAETLILI</sequence>
<dbReference type="eggNOG" id="ENOG502T4CC">
    <property type="taxonomic scope" value="Eukaryota"/>
</dbReference>
<dbReference type="AlphaFoldDB" id="A0A066XIM3"/>
<dbReference type="HOGENOM" id="CLU_652280_0_0_1"/>
<evidence type="ECO:0000313" key="3">
    <source>
        <dbReference type="Proteomes" id="UP000027238"/>
    </source>
</evidence>
<dbReference type="InterPro" id="IPR052895">
    <property type="entry name" value="HetReg/Transcr_Mod"/>
</dbReference>
<dbReference type="STRING" id="1173701.A0A066XIM3"/>
<dbReference type="OMA" id="MWVFQEI"/>
<feature type="compositionally biased region" description="Low complexity" evidence="1">
    <location>
        <begin position="470"/>
        <end position="480"/>
    </location>
</feature>
<gene>
    <name evidence="2" type="ORF">CSUB01_03128</name>
</gene>
<protein>
    <submittedName>
        <fullName evidence="2">Putative HET domain-containing protein</fullName>
    </submittedName>
</protein>
<dbReference type="Proteomes" id="UP000027238">
    <property type="component" value="Unassembled WGS sequence"/>
</dbReference>
<dbReference type="PANTHER" id="PTHR24148">
    <property type="entry name" value="ANKYRIN REPEAT DOMAIN-CONTAINING PROTEIN 39 HOMOLOG-RELATED"/>
    <property type="match status" value="1"/>
</dbReference>
<evidence type="ECO:0000313" key="2">
    <source>
        <dbReference type="EMBL" id="KDN65596.1"/>
    </source>
</evidence>
<organism evidence="2 3">
    <name type="scientific">Colletotrichum sublineola</name>
    <name type="common">Sorghum anthracnose fungus</name>
    <dbReference type="NCBI Taxonomy" id="1173701"/>
    <lineage>
        <taxon>Eukaryota</taxon>
        <taxon>Fungi</taxon>
        <taxon>Dikarya</taxon>
        <taxon>Ascomycota</taxon>
        <taxon>Pezizomycotina</taxon>
        <taxon>Sordariomycetes</taxon>
        <taxon>Hypocreomycetidae</taxon>
        <taxon>Glomerellales</taxon>
        <taxon>Glomerellaceae</taxon>
        <taxon>Colletotrichum</taxon>
        <taxon>Colletotrichum graminicola species complex</taxon>
    </lineage>
</organism>
<keyword evidence="3" id="KW-1185">Reference proteome</keyword>
<feature type="region of interest" description="Disordered" evidence="1">
    <location>
        <begin position="456"/>
        <end position="487"/>
    </location>
</feature>
<name>A0A066XIM3_COLSU</name>
<dbReference type="Pfam" id="PF26639">
    <property type="entry name" value="Het-6_barrel"/>
    <property type="match status" value="1"/>
</dbReference>
<reference evidence="3" key="1">
    <citation type="journal article" date="2014" name="Genome Announc.">
        <title>Draft genome sequence of Colletotrichum sublineola, a destructive pathogen of cultivated sorghum.</title>
        <authorList>
            <person name="Baroncelli R."/>
            <person name="Sanz-Martin J.M."/>
            <person name="Rech G.E."/>
            <person name="Sukno S.A."/>
            <person name="Thon M.R."/>
        </authorList>
    </citation>
    <scope>NUCLEOTIDE SEQUENCE [LARGE SCALE GENOMIC DNA]</scope>
    <source>
        <strain evidence="3">TX430BB</strain>
    </source>
</reference>
<dbReference type="OrthoDB" id="4842015at2759"/>
<comment type="caution">
    <text evidence="2">The sequence shown here is derived from an EMBL/GenBank/DDBJ whole genome shotgun (WGS) entry which is preliminary data.</text>
</comment>
<dbReference type="EMBL" id="JMSE01001019">
    <property type="protein sequence ID" value="KDN65596.1"/>
    <property type="molecule type" value="Genomic_DNA"/>
</dbReference>
<dbReference type="PANTHER" id="PTHR24148:SF64">
    <property type="entry name" value="HETEROKARYON INCOMPATIBILITY DOMAIN-CONTAINING PROTEIN"/>
    <property type="match status" value="1"/>
</dbReference>